<feature type="compositionally biased region" description="Basic residues" evidence="1">
    <location>
        <begin position="106"/>
        <end position="115"/>
    </location>
</feature>
<organism evidence="2">
    <name type="scientific">Trypanosoma congolense (strain IL3000)</name>
    <dbReference type="NCBI Taxonomy" id="1068625"/>
    <lineage>
        <taxon>Eukaryota</taxon>
        <taxon>Discoba</taxon>
        <taxon>Euglenozoa</taxon>
        <taxon>Kinetoplastea</taxon>
        <taxon>Metakinetoplastina</taxon>
        <taxon>Trypanosomatida</taxon>
        <taxon>Trypanosomatidae</taxon>
        <taxon>Trypanosoma</taxon>
        <taxon>Nannomonas</taxon>
    </lineage>
</organism>
<sequence length="168" mass="19566">MLKDACIEAIQTMARSLDQSSLIQLVDSLNDMLRNHPASHRGPDRPYHQRHFQQQQHHHQNHHEQRHQPRQEGLSSRNSYQDPGRYGISRNDKQSQHYNNWNGSRRGGRGGRGHAKYSDGGLGQGQKLEERGSAKDREEDASERMRPKFKRNRRRPDKMDRADDSPSN</sequence>
<feature type="compositionally biased region" description="Basic residues" evidence="1">
    <location>
        <begin position="48"/>
        <end position="61"/>
    </location>
</feature>
<reference evidence="2" key="1">
    <citation type="journal article" date="2012" name="Proc. Natl. Acad. Sci. U.S.A.">
        <title>Antigenic diversity is generated by distinct evolutionary mechanisms in African trypanosome species.</title>
        <authorList>
            <person name="Jackson A.P."/>
            <person name="Berry A."/>
            <person name="Aslett M."/>
            <person name="Allison H.C."/>
            <person name="Burton P."/>
            <person name="Vavrova-Anderson J."/>
            <person name="Brown R."/>
            <person name="Browne H."/>
            <person name="Corton N."/>
            <person name="Hauser H."/>
            <person name="Gamble J."/>
            <person name="Gilderthorp R."/>
            <person name="Marcello L."/>
            <person name="McQuillan J."/>
            <person name="Otto T.D."/>
            <person name="Quail M.A."/>
            <person name="Sanders M.J."/>
            <person name="van Tonder A."/>
            <person name="Ginger M.L."/>
            <person name="Field M.C."/>
            <person name="Barry J.D."/>
            <person name="Hertz-Fowler C."/>
            <person name="Berriman M."/>
        </authorList>
    </citation>
    <scope>NUCLEOTIDE SEQUENCE</scope>
    <source>
        <strain evidence="2">IL3000</strain>
    </source>
</reference>
<feature type="region of interest" description="Disordered" evidence="1">
    <location>
        <begin position="33"/>
        <end position="168"/>
    </location>
</feature>
<dbReference type="AlphaFoldDB" id="G0UZJ3"/>
<dbReference type="VEuPathDB" id="TriTrypDB:TcIL3000.11.2000"/>
<proteinExistence type="predicted"/>
<accession>G0UZJ3</accession>
<dbReference type="EMBL" id="HE575324">
    <property type="protein sequence ID" value="CCC94812.1"/>
    <property type="molecule type" value="Genomic_DNA"/>
</dbReference>
<name>G0UZJ3_TRYCI</name>
<evidence type="ECO:0000313" key="2">
    <source>
        <dbReference type="EMBL" id="CCC94812.1"/>
    </source>
</evidence>
<feature type="compositionally biased region" description="Basic and acidic residues" evidence="1">
    <location>
        <begin position="157"/>
        <end position="168"/>
    </location>
</feature>
<protein>
    <submittedName>
        <fullName evidence="2">Uncharacterized protein</fullName>
    </submittedName>
</protein>
<feature type="compositionally biased region" description="Basic and acidic residues" evidence="1">
    <location>
        <begin position="127"/>
        <end position="146"/>
    </location>
</feature>
<gene>
    <name evidence="2" type="ORF">TCIL3000_11_2000</name>
</gene>
<feature type="compositionally biased region" description="Basic residues" evidence="1">
    <location>
        <begin position="147"/>
        <end position="156"/>
    </location>
</feature>
<evidence type="ECO:0000256" key="1">
    <source>
        <dbReference type="SAM" id="MobiDB-lite"/>
    </source>
</evidence>